<organism evidence="3">
    <name type="scientific">Psorophora albipes</name>
    <dbReference type="NCBI Taxonomy" id="869069"/>
    <lineage>
        <taxon>Eukaryota</taxon>
        <taxon>Metazoa</taxon>
        <taxon>Ecdysozoa</taxon>
        <taxon>Arthropoda</taxon>
        <taxon>Hexapoda</taxon>
        <taxon>Insecta</taxon>
        <taxon>Pterygota</taxon>
        <taxon>Neoptera</taxon>
        <taxon>Endopterygota</taxon>
        <taxon>Diptera</taxon>
        <taxon>Nematocera</taxon>
        <taxon>Culicoidea</taxon>
        <taxon>Culicidae</taxon>
        <taxon>Culicinae</taxon>
        <taxon>Aedini</taxon>
        <taxon>Psorophora</taxon>
    </lineage>
</organism>
<dbReference type="AlphaFoldDB" id="T1E3C4"/>
<keyword evidence="2" id="KW-0732">Signal</keyword>
<name>T1E3C4_9DIPT</name>
<feature type="signal peptide" evidence="2">
    <location>
        <begin position="1"/>
        <end position="16"/>
    </location>
</feature>
<reference evidence="3" key="1">
    <citation type="journal article" date="2013" name="BMC Genomics">
        <title>A deep insight into the sialotranscriptome of the mosquito, Psorophora albipes.</title>
        <authorList>
            <person name="Chagas A.C."/>
            <person name="Calvo E."/>
            <person name="Rios-Velasquez C.M."/>
            <person name="Pessoa F.A."/>
            <person name="Medeiros J.F."/>
            <person name="Ribeiro J.M."/>
        </authorList>
    </citation>
    <scope>NUCLEOTIDE SEQUENCE</scope>
</reference>
<proteinExistence type="evidence at transcript level"/>
<evidence type="ECO:0000256" key="1">
    <source>
        <dbReference type="SAM" id="MobiDB-lite"/>
    </source>
</evidence>
<dbReference type="EMBL" id="GALA01000485">
    <property type="protein sequence ID" value="JAA94367.1"/>
    <property type="molecule type" value="mRNA"/>
</dbReference>
<feature type="region of interest" description="Disordered" evidence="1">
    <location>
        <begin position="19"/>
        <end position="52"/>
    </location>
</feature>
<protein>
    <submittedName>
        <fullName evidence="3">Putative secreted protein</fullName>
    </submittedName>
</protein>
<accession>T1E3C4</accession>
<sequence length="102" mass="11033">MKLLLVTIGILAVAFAFPNNRDDEAGPSSAPASDGQSRNETDDGGDAEQQQHQFINFTLPDGQHVSIQFDPSGPIQPRPFIGWRDILKYISSGLDFASSFPG</sequence>
<feature type="chain" id="PRO_5004575160" evidence="2">
    <location>
        <begin position="17"/>
        <end position="102"/>
    </location>
</feature>
<evidence type="ECO:0000256" key="2">
    <source>
        <dbReference type="SAM" id="SignalP"/>
    </source>
</evidence>
<evidence type="ECO:0000313" key="3">
    <source>
        <dbReference type="EMBL" id="JAA94367.1"/>
    </source>
</evidence>